<reference evidence="4" key="1">
    <citation type="submission" date="2023-05" db="EMBL/GenBank/DDBJ databases">
        <title>Nepenthes gracilis genome sequencing.</title>
        <authorList>
            <person name="Fukushima K."/>
        </authorList>
    </citation>
    <scope>NUCLEOTIDE SEQUENCE</scope>
    <source>
        <strain evidence="4">SING2019-196</strain>
    </source>
</reference>
<organism evidence="4 5">
    <name type="scientific">Nepenthes gracilis</name>
    <name type="common">Slender pitcher plant</name>
    <dbReference type="NCBI Taxonomy" id="150966"/>
    <lineage>
        <taxon>Eukaryota</taxon>
        <taxon>Viridiplantae</taxon>
        <taxon>Streptophyta</taxon>
        <taxon>Embryophyta</taxon>
        <taxon>Tracheophyta</taxon>
        <taxon>Spermatophyta</taxon>
        <taxon>Magnoliopsida</taxon>
        <taxon>eudicotyledons</taxon>
        <taxon>Gunneridae</taxon>
        <taxon>Pentapetalae</taxon>
        <taxon>Caryophyllales</taxon>
        <taxon>Nepenthaceae</taxon>
        <taxon>Nepenthes</taxon>
    </lineage>
</organism>
<feature type="domain" description="DUF632" evidence="2">
    <location>
        <begin position="201"/>
        <end position="524"/>
    </location>
</feature>
<dbReference type="Pfam" id="PF04783">
    <property type="entry name" value="DUF630"/>
    <property type="match status" value="1"/>
</dbReference>
<dbReference type="Pfam" id="PF04782">
    <property type="entry name" value="DUF632"/>
    <property type="match status" value="1"/>
</dbReference>
<gene>
    <name evidence="4" type="ORF">Nepgr_025847</name>
</gene>
<proteinExistence type="predicted"/>
<dbReference type="InterPro" id="IPR006868">
    <property type="entry name" value="DUF630"/>
</dbReference>
<sequence length="652" mass="73156">MGCGLSKKDGANDVVSICRERRLTMKMLVEQRQAFAVAHYKYIHSLSALSSAIRVFIARHSSAPSYPISFPSPTSPKLTSGNAHEAPDAYQPDDSTASSDSFEVGEKDGVCEFFYGDNKAPPPMPPPERESGWDFFNLFDSSGLETVRLLREREGIPELEEDTDEDSGKRKKAVKKMKKNGDLGKVKETTVIEKQIDGSELMEALKEIEENFFRAYESGLDVSRMLEVSEVHHQSGLEQIKENSSKIMESIVWNRPVSTQSSPCKSLLSYSSKTTSPTWTECRSDLFDAGGGMDSGSHSSTLARLYAWERKLFKEVKAGDMKKKSYQQKCSQLRKHGGGEDELGSSKARAEATDLYNRILVSRRSADSIAKRIEKLRDDELQPQLLELLRGLMRTWKTMLESHKLQEKAMFRVKSFGSRAGNGSNESLRLATLKLGAALQCWHACFSERISMEKAYVKSLHGWLSKLTDVETEIYPMPARASRAAFQTGGRGLLVACQGWLVSLERLPDRAVERAIKSLAMDVRSLWAQQGEEQQQKKKVDGIAEETERRAFALRKEGLVVTRMKTPGETVRVRVDCLGGEKEDSVDRLRKRLEFEKSIHHGIMDETKRMVSDGLRVGFSSVFESMIDFSKASVKLYADLVIYCEDVGKGVE</sequence>
<evidence type="ECO:0000313" key="5">
    <source>
        <dbReference type="Proteomes" id="UP001279734"/>
    </source>
</evidence>
<evidence type="ECO:0000259" key="2">
    <source>
        <dbReference type="Pfam" id="PF04782"/>
    </source>
</evidence>
<dbReference type="EMBL" id="BSYO01000027">
    <property type="protein sequence ID" value="GMH24004.1"/>
    <property type="molecule type" value="Genomic_DNA"/>
</dbReference>
<feature type="domain" description="DUF630" evidence="3">
    <location>
        <begin position="1"/>
        <end position="60"/>
    </location>
</feature>
<evidence type="ECO:0000259" key="3">
    <source>
        <dbReference type="Pfam" id="PF04783"/>
    </source>
</evidence>
<name>A0AAD3T7U7_NEPGR</name>
<evidence type="ECO:0000256" key="1">
    <source>
        <dbReference type="SAM" id="MobiDB-lite"/>
    </source>
</evidence>
<dbReference type="PANTHER" id="PTHR21450">
    <property type="entry name" value="PROTEIN ALTERED PHOSPHATE STARVATION RESPONSE 1"/>
    <property type="match status" value="1"/>
</dbReference>
<evidence type="ECO:0000313" key="4">
    <source>
        <dbReference type="EMBL" id="GMH24004.1"/>
    </source>
</evidence>
<comment type="caution">
    <text evidence="4">The sequence shown here is derived from an EMBL/GenBank/DDBJ whole genome shotgun (WGS) entry which is preliminary data.</text>
</comment>
<keyword evidence="5" id="KW-1185">Reference proteome</keyword>
<feature type="region of interest" description="Disordered" evidence="1">
    <location>
        <begin position="68"/>
        <end position="102"/>
    </location>
</feature>
<dbReference type="InterPro" id="IPR006867">
    <property type="entry name" value="DUF632"/>
</dbReference>
<dbReference type="PANTHER" id="PTHR21450:SF17">
    <property type="entry name" value="OS09G0542500 PROTEIN"/>
    <property type="match status" value="1"/>
</dbReference>
<accession>A0AAD3T7U7</accession>
<protein>
    <recommendedName>
        <fullName evidence="6">Nitrate regulatory gene2 protein</fullName>
    </recommendedName>
</protein>
<dbReference type="Proteomes" id="UP001279734">
    <property type="component" value="Unassembled WGS sequence"/>
</dbReference>
<evidence type="ECO:0008006" key="6">
    <source>
        <dbReference type="Google" id="ProtNLM"/>
    </source>
</evidence>
<dbReference type="AlphaFoldDB" id="A0AAD3T7U7"/>
<feature type="compositionally biased region" description="Polar residues" evidence="1">
    <location>
        <begin position="71"/>
        <end position="82"/>
    </location>
</feature>